<sequence>MISTEQRNGNGVRVVHLQPVDGVDRQWLSYLRLSIAQSYRLPVCNIRQRGNHLLSGPIVFEGVVHLRSHRTTMKQLIRRAVVAPP</sequence>
<dbReference type="AlphaFoldDB" id="A0A183J018"/>
<evidence type="ECO:0000313" key="3">
    <source>
        <dbReference type="WBParaSite" id="SBAD_0000954701-mRNA-1"/>
    </source>
</evidence>
<protein>
    <submittedName>
        <fullName evidence="3">Transposase</fullName>
    </submittedName>
</protein>
<gene>
    <name evidence="1" type="ORF">SBAD_LOCUS9216</name>
</gene>
<keyword evidence="2" id="KW-1185">Reference proteome</keyword>
<organism evidence="3">
    <name type="scientific">Soboliphyme baturini</name>
    <dbReference type="NCBI Taxonomy" id="241478"/>
    <lineage>
        <taxon>Eukaryota</taxon>
        <taxon>Metazoa</taxon>
        <taxon>Ecdysozoa</taxon>
        <taxon>Nematoda</taxon>
        <taxon>Enoplea</taxon>
        <taxon>Dorylaimia</taxon>
        <taxon>Dioctophymatida</taxon>
        <taxon>Dioctophymatoidea</taxon>
        <taxon>Soboliphymatidae</taxon>
        <taxon>Soboliphyme</taxon>
    </lineage>
</organism>
<evidence type="ECO:0000313" key="2">
    <source>
        <dbReference type="Proteomes" id="UP000270296"/>
    </source>
</evidence>
<dbReference type="Proteomes" id="UP000270296">
    <property type="component" value="Unassembled WGS sequence"/>
</dbReference>
<reference evidence="3" key="1">
    <citation type="submission" date="2016-06" db="UniProtKB">
        <authorList>
            <consortium name="WormBaseParasite"/>
        </authorList>
    </citation>
    <scope>IDENTIFICATION</scope>
</reference>
<reference evidence="1 2" key="2">
    <citation type="submission" date="2018-11" db="EMBL/GenBank/DDBJ databases">
        <authorList>
            <consortium name="Pathogen Informatics"/>
        </authorList>
    </citation>
    <scope>NUCLEOTIDE SEQUENCE [LARGE SCALE GENOMIC DNA]</scope>
</reference>
<evidence type="ECO:0000313" key="1">
    <source>
        <dbReference type="EMBL" id="VDP21948.1"/>
    </source>
</evidence>
<dbReference type="EMBL" id="UZAM01012457">
    <property type="protein sequence ID" value="VDP21948.1"/>
    <property type="molecule type" value="Genomic_DNA"/>
</dbReference>
<name>A0A183J018_9BILA</name>
<proteinExistence type="predicted"/>
<accession>A0A183J018</accession>
<dbReference type="WBParaSite" id="SBAD_0000954701-mRNA-1">
    <property type="protein sequence ID" value="SBAD_0000954701-mRNA-1"/>
    <property type="gene ID" value="SBAD_0000954701"/>
</dbReference>